<dbReference type="GO" id="GO:0008324">
    <property type="term" value="F:monoatomic cation transmembrane transporter activity"/>
    <property type="evidence" value="ECO:0007669"/>
    <property type="project" value="InterPro"/>
</dbReference>
<dbReference type="GO" id="GO:0005886">
    <property type="term" value="C:plasma membrane"/>
    <property type="evidence" value="ECO:0007669"/>
    <property type="project" value="UniProtKB-SubCell"/>
</dbReference>
<feature type="region of interest" description="Disordered" evidence="7">
    <location>
        <begin position="1"/>
        <end position="22"/>
    </location>
</feature>
<comment type="caution">
    <text evidence="8">The sequence shown here is derived from an EMBL/GenBank/DDBJ whole genome shotgun (WGS) entry which is preliminary data.</text>
</comment>
<gene>
    <name evidence="8" type="ORF">HDA32_001566</name>
</gene>
<evidence type="ECO:0000256" key="7">
    <source>
        <dbReference type="SAM" id="MobiDB-lite"/>
    </source>
</evidence>
<evidence type="ECO:0000256" key="6">
    <source>
        <dbReference type="ARBA" id="ARBA00023136"/>
    </source>
</evidence>
<dbReference type="NCBIfam" id="NF006521">
    <property type="entry name" value="PRK08965.1-5"/>
    <property type="match status" value="1"/>
</dbReference>
<organism evidence="8 9">
    <name type="scientific">Spinactinospora alkalitolerans</name>
    <dbReference type="NCBI Taxonomy" id="687207"/>
    <lineage>
        <taxon>Bacteria</taxon>
        <taxon>Bacillati</taxon>
        <taxon>Actinomycetota</taxon>
        <taxon>Actinomycetes</taxon>
        <taxon>Streptosporangiales</taxon>
        <taxon>Nocardiopsidaceae</taxon>
        <taxon>Spinactinospora</taxon>
    </lineage>
</organism>
<dbReference type="RefSeq" id="WP_312863084.1">
    <property type="nucleotide sequence ID" value="NZ_BAAAYY010000022.1"/>
</dbReference>
<name>A0A852TPY9_9ACTN</name>
<keyword evidence="3" id="KW-1003">Cell membrane</keyword>
<evidence type="ECO:0000313" key="8">
    <source>
        <dbReference type="EMBL" id="NYE46446.1"/>
    </source>
</evidence>
<dbReference type="PANTHER" id="PTHR34584:SF1">
    <property type="entry name" value="NA(+)_H(+) ANTIPORTER SUBUNIT E1"/>
    <property type="match status" value="1"/>
</dbReference>
<keyword evidence="6" id="KW-0472">Membrane</keyword>
<comment type="similarity">
    <text evidence="2">Belongs to the CPA3 antiporters (TC 2.A.63) subunit E family.</text>
</comment>
<dbReference type="InterPro" id="IPR002758">
    <property type="entry name" value="Cation_antiport_E"/>
</dbReference>
<comment type="subcellular location">
    <subcellularLocation>
        <location evidence="1">Cell membrane</location>
        <topology evidence="1">Multi-pass membrane protein</topology>
    </subcellularLocation>
</comment>
<keyword evidence="9" id="KW-1185">Reference proteome</keyword>
<proteinExistence type="inferred from homology"/>
<evidence type="ECO:0000313" key="9">
    <source>
        <dbReference type="Proteomes" id="UP000589036"/>
    </source>
</evidence>
<reference evidence="8 9" key="1">
    <citation type="submission" date="2020-07" db="EMBL/GenBank/DDBJ databases">
        <title>Sequencing the genomes of 1000 actinobacteria strains.</title>
        <authorList>
            <person name="Klenk H.-P."/>
        </authorList>
    </citation>
    <scope>NUCLEOTIDE SEQUENCE [LARGE SCALE GENOMIC DNA]</scope>
    <source>
        <strain evidence="8 9">CXB654</strain>
    </source>
</reference>
<dbReference type="Proteomes" id="UP000589036">
    <property type="component" value="Unassembled WGS sequence"/>
</dbReference>
<evidence type="ECO:0000256" key="5">
    <source>
        <dbReference type="ARBA" id="ARBA00022989"/>
    </source>
</evidence>
<protein>
    <submittedName>
        <fullName evidence="8">Multicomponent Na+:H+ antiporter subunit E</fullName>
    </submittedName>
</protein>
<dbReference type="Pfam" id="PF01899">
    <property type="entry name" value="MNHE"/>
    <property type="match status" value="1"/>
</dbReference>
<dbReference type="AlphaFoldDB" id="A0A852TPY9"/>
<evidence type="ECO:0000256" key="1">
    <source>
        <dbReference type="ARBA" id="ARBA00004651"/>
    </source>
</evidence>
<sequence length="217" mass="23727">MNEADLTPAANRGSDSSSSAVEAGHSRTKRLLMRLPTVLLLTVMWAVLWGDPAPGTLIAGFAVASMCYSVAKLPHIPVRLVFRPFAALRLAGRIGYDLFASSTHVAFHVLWRPKRVRGAIVAVPMRTDSDFLLAMVSVGLSMVTGSLVIELNRNQGVIYVHGIPIDSPDAVEGLRRQVRRTEKLFVRAFGTAEDLADFDRAEREFVAAIERNERGAS</sequence>
<evidence type="ECO:0000256" key="3">
    <source>
        <dbReference type="ARBA" id="ARBA00022475"/>
    </source>
</evidence>
<evidence type="ECO:0000256" key="2">
    <source>
        <dbReference type="ARBA" id="ARBA00006228"/>
    </source>
</evidence>
<dbReference type="PANTHER" id="PTHR34584">
    <property type="entry name" value="NA(+)/H(+) ANTIPORTER SUBUNIT E1"/>
    <property type="match status" value="1"/>
</dbReference>
<dbReference type="EMBL" id="JACCCC010000001">
    <property type="protein sequence ID" value="NYE46446.1"/>
    <property type="molecule type" value="Genomic_DNA"/>
</dbReference>
<accession>A0A852TPY9</accession>
<evidence type="ECO:0000256" key="4">
    <source>
        <dbReference type="ARBA" id="ARBA00022692"/>
    </source>
</evidence>
<keyword evidence="5" id="KW-1133">Transmembrane helix</keyword>
<keyword evidence="4" id="KW-0812">Transmembrane</keyword>